<dbReference type="EMBL" id="AY603069">
    <property type="protein sequence ID" value="ABB77438.1"/>
    <property type="molecule type" value="Genomic_DNA"/>
</dbReference>
<organism evidence="4">
    <name type="scientific">Mitsuokella multacida</name>
    <dbReference type="NCBI Taxonomy" id="52226"/>
    <lineage>
        <taxon>Bacteria</taxon>
        <taxon>Bacillati</taxon>
        <taxon>Bacillota</taxon>
        <taxon>Negativicutes</taxon>
        <taxon>Selenomonadales</taxon>
        <taxon>Selenomonadaceae</taxon>
        <taxon>Mitsuokella</taxon>
    </lineage>
</organism>
<feature type="domain" description="N-acetyltransferase" evidence="3">
    <location>
        <begin position="1"/>
        <end position="132"/>
    </location>
</feature>
<dbReference type="SUPFAM" id="SSF55729">
    <property type="entry name" value="Acyl-CoA N-acyltransferases (Nat)"/>
    <property type="match status" value="1"/>
</dbReference>
<dbReference type="InterPro" id="IPR016181">
    <property type="entry name" value="Acyl_CoA_acyltransferase"/>
</dbReference>
<reference evidence="4" key="3">
    <citation type="journal article" date="2006" name="Antimicrob. Agents Chemother.">
        <title>Comparative analysis of sequences flanking tet(W) resistance genes in multiple species of gut bacteria.</title>
        <authorList>
            <person name="Kazimierczak K.A."/>
            <person name="Flint H.J."/>
            <person name="Scott K.P."/>
        </authorList>
    </citation>
    <scope>NUCLEOTIDE SEQUENCE</scope>
    <source>
        <strain evidence="4">P208</strain>
    </source>
</reference>
<evidence type="ECO:0000256" key="2">
    <source>
        <dbReference type="ARBA" id="ARBA00023315"/>
    </source>
</evidence>
<reference evidence="4" key="2">
    <citation type="journal article" date="2004" name="J. Bacteriol.">
        <title>The Butyrivibrio fibrisolvens tet(W) gene is carried on the novel conjugative transposon TnB1230, which contains duplicated nitroreductase coding sequences.</title>
        <authorList>
            <person name="Melville C.M."/>
            <person name="Brunel R."/>
            <person name="Flint H.J."/>
            <person name="Scott K.P."/>
        </authorList>
    </citation>
    <scope>NUCLEOTIDE SEQUENCE</scope>
    <source>
        <strain evidence="4">P208</strain>
    </source>
</reference>
<dbReference type="GO" id="GO:0016747">
    <property type="term" value="F:acyltransferase activity, transferring groups other than amino-acyl groups"/>
    <property type="evidence" value="ECO:0007669"/>
    <property type="project" value="InterPro"/>
</dbReference>
<evidence type="ECO:0000313" key="4">
    <source>
        <dbReference type="EMBL" id="ABB77438.1"/>
    </source>
</evidence>
<keyword evidence="1 4" id="KW-0808">Transferase</keyword>
<dbReference type="InterPro" id="IPR000182">
    <property type="entry name" value="GNAT_dom"/>
</dbReference>
<dbReference type="PROSITE" id="PS51186">
    <property type="entry name" value="GNAT"/>
    <property type="match status" value="1"/>
</dbReference>
<dbReference type="CDD" id="cd04301">
    <property type="entry name" value="NAT_SF"/>
    <property type="match status" value="1"/>
</dbReference>
<dbReference type="Pfam" id="PF13420">
    <property type="entry name" value="Acetyltransf_4"/>
    <property type="match status" value="1"/>
</dbReference>
<name>Q2YHF5_9FIRM</name>
<sequence length="148" mass="16801">METRRKKIFEHYPYLVAEQGGRVLGYIYAHEFYGRAAYAWSVEASIYVASDARGQGFGRKLYAALEDALRGMGVLNINVCIAVPRAADDPYLTVGSIAFHKRLGYQMVGIFHQSGYKFGRWYDVAWMEKMLGEHEEPPAAVRDFHGID</sequence>
<dbReference type="PANTHER" id="PTHR43072">
    <property type="entry name" value="N-ACETYLTRANSFERASE"/>
    <property type="match status" value="1"/>
</dbReference>
<accession>Q2YHF5</accession>
<protein>
    <submittedName>
        <fullName evidence="4">Acetyl-or acyltransferase</fullName>
    </submittedName>
</protein>
<evidence type="ECO:0000259" key="3">
    <source>
        <dbReference type="PROSITE" id="PS51186"/>
    </source>
</evidence>
<dbReference type="PANTHER" id="PTHR43072:SF23">
    <property type="entry name" value="UPF0039 PROTEIN C11D3.02C"/>
    <property type="match status" value="1"/>
</dbReference>
<proteinExistence type="predicted"/>
<reference evidence="4" key="1">
    <citation type="journal article" date="1999" name="Environ. Microbiol.">
        <title>Evidence for recent intergeneric transfer of a new tetracycline resistance gene, tet(W), isolated from Butyrivibrio fibrisolvens, and the occurrence of tet(O) in ruminal bacteria.</title>
        <authorList>
            <person name="Barbosa T.M."/>
            <person name="Scott K.P."/>
            <person name="Flint H.J."/>
        </authorList>
    </citation>
    <scope>NUCLEOTIDE SEQUENCE</scope>
    <source>
        <strain evidence="4">P208</strain>
    </source>
</reference>
<keyword evidence="2 4" id="KW-0012">Acyltransferase</keyword>
<dbReference type="Gene3D" id="3.40.630.30">
    <property type="match status" value="1"/>
</dbReference>
<dbReference type="AlphaFoldDB" id="Q2YHF5"/>
<evidence type="ECO:0000256" key="1">
    <source>
        <dbReference type="ARBA" id="ARBA00022679"/>
    </source>
</evidence>